<dbReference type="PANTHER" id="PTHR28152:SF1">
    <property type="entry name" value="HYDROXYACYL-THIOESTER DEHYDRATASE TYPE 2, MITOCHONDRIAL"/>
    <property type="match status" value="1"/>
</dbReference>
<evidence type="ECO:0000313" key="3">
    <source>
        <dbReference type="Proteomes" id="UP001501624"/>
    </source>
</evidence>
<keyword evidence="3" id="KW-1185">Reference proteome</keyword>
<organism evidence="2 3">
    <name type="scientific">Amycolatopsis tucumanensis</name>
    <dbReference type="NCBI Taxonomy" id="401106"/>
    <lineage>
        <taxon>Bacteria</taxon>
        <taxon>Bacillati</taxon>
        <taxon>Actinomycetota</taxon>
        <taxon>Actinomycetes</taxon>
        <taxon>Pseudonocardiales</taxon>
        <taxon>Pseudonocardiaceae</taxon>
        <taxon>Amycolatopsis</taxon>
    </lineage>
</organism>
<dbReference type="Pfam" id="PF13452">
    <property type="entry name" value="FAS1_DH_region"/>
    <property type="match status" value="1"/>
</dbReference>
<sequence length="270" mass="29218">MTEVVERTEVLSPEPARALGALLDVPVPDLAREGLPLLWHWFYLLERPAQADLGPDGHPVRNCVPAPPGPGRRRMWAGGRVRTRGVLRCGQPATRRTRVASVADKQGRSGPLTFVTVEHLISQGGRVVVEERQDIVYRPAAGSLPAVSAGEVVPAGPGEWAIEVTPTLLFRFSALTYNAHRIHYDRDYARDVEGYPGLLTHGPLQALAMAEAARALGIGGEVDFTYRLVSPLFDHQGLITSASKEPDGVTTAVRDLYGRQTATGQLRGVA</sequence>
<dbReference type="SUPFAM" id="SSF54637">
    <property type="entry name" value="Thioesterase/thiol ester dehydrase-isomerase"/>
    <property type="match status" value="1"/>
</dbReference>
<protein>
    <submittedName>
        <fullName evidence="2">MaoC family dehydratase N-terminal domain-containing protein</fullName>
    </submittedName>
</protein>
<reference evidence="3" key="1">
    <citation type="journal article" date="2019" name="Int. J. Syst. Evol. Microbiol.">
        <title>The Global Catalogue of Microorganisms (GCM) 10K type strain sequencing project: providing services to taxonomists for standard genome sequencing and annotation.</title>
        <authorList>
            <consortium name="The Broad Institute Genomics Platform"/>
            <consortium name="The Broad Institute Genome Sequencing Center for Infectious Disease"/>
            <person name="Wu L."/>
            <person name="Ma J."/>
        </authorList>
    </citation>
    <scope>NUCLEOTIDE SEQUENCE [LARGE SCALE GENOMIC DNA]</scope>
    <source>
        <strain evidence="3">JCM 17017</strain>
    </source>
</reference>
<accession>A0ABP7HLP3</accession>
<feature type="domain" description="FAS1-like dehydratase" evidence="1">
    <location>
        <begin position="62"/>
        <end position="130"/>
    </location>
</feature>
<gene>
    <name evidence="2" type="ORF">GCM10022380_11910</name>
</gene>
<dbReference type="InterPro" id="IPR029069">
    <property type="entry name" value="HotDog_dom_sf"/>
</dbReference>
<comment type="caution">
    <text evidence="2">The sequence shown here is derived from an EMBL/GenBank/DDBJ whole genome shotgun (WGS) entry which is preliminary data.</text>
</comment>
<dbReference type="InterPro" id="IPR039569">
    <property type="entry name" value="FAS1-like_DH_region"/>
</dbReference>
<dbReference type="Proteomes" id="UP001501624">
    <property type="component" value="Unassembled WGS sequence"/>
</dbReference>
<dbReference type="Gene3D" id="3.10.129.10">
    <property type="entry name" value="Hotdog Thioesterase"/>
    <property type="match status" value="1"/>
</dbReference>
<dbReference type="PANTHER" id="PTHR28152">
    <property type="entry name" value="HYDROXYACYL-THIOESTER DEHYDRATASE TYPE 2, MITOCHONDRIAL"/>
    <property type="match status" value="1"/>
</dbReference>
<name>A0ABP7HLP3_9PSEU</name>
<dbReference type="InterPro" id="IPR052741">
    <property type="entry name" value="Mitochondrial_HTD2"/>
</dbReference>
<evidence type="ECO:0000259" key="1">
    <source>
        <dbReference type="Pfam" id="PF13452"/>
    </source>
</evidence>
<evidence type="ECO:0000313" key="2">
    <source>
        <dbReference type="EMBL" id="GAA3796353.1"/>
    </source>
</evidence>
<proteinExistence type="predicted"/>
<dbReference type="RefSeq" id="WP_237334697.1">
    <property type="nucleotide sequence ID" value="NZ_BAABCM010000001.1"/>
</dbReference>
<dbReference type="EMBL" id="BAABCM010000001">
    <property type="protein sequence ID" value="GAA3796353.1"/>
    <property type="molecule type" value="Genomic_DNA"/>
</dbReference>